<dbReference type="PANTHER" id="PTHR12110">
    <property type="entry name" value="HYDROXYPYRUVATE ISOMERASE"/>
    <property type="match status" value="1"/>
</dbReference>
<dbReference type="AlphaFoldDB" id="A0A645G6E3"/>
<dbReference type="InterPro" id="IPR013022">
    <property type="entry name" value="Xyl_isomerase-like_TIM-brl"/>
</dbReference>
<comment type="caution">
    <text evidence="2">The sequence shown here is derived from an EMBL/GenBank/DDBJ whole genome shotgun (WGS) entry which is preliminary data.</text>
</comment>
<dbReference type="Pfam" id="PF01261">
    <property type="entry name" value="AP_endonuc_2"/>
    <property type="match status" value="1"/>
</dbReference>
<reference evidence="2" key="1">
    <citation type="submission" date="2019-08" db="EMBL/GenBank/DDBJ databases">
        <authorList>
            <person name="Kucharzyk K."/>
            <person name="Murdoch R.W."/>
            <person name="Higgins S."/>
            <person name="Loffler F."/>
        </authorList>
    </citation>
    <scope>NUCLEOTIDE SEQUENCE</scope>
</reference>
<organism evidence="2">
    <name type="scientific">bioreactor metagenome</name>
    <dbReference type="NCBI Taxonomy" id="1076179"/>
    <lineage>
        <taxon>unclassified sequences</taxon>
        <taxon>metagenomes</taxon>
        <taxon>ecological metagenomes</taxon>
    </lineage>
</organism>
<protein>
    <recommendedName>
        <fullName evidence="1">Xylose isomerase-like TIM barrel domain-containing protein</fullName>
    </recommendedName>
</protein>
<feature type="domain" description="Xylose isomerase-like TIM barrel" evidence="1">
    <location>
        <begin position="21"/>
        <end position="196"/>
    </location>
</feature>
<dbReference type="Gene3D" id="3.20.20.150">
    <property type="entry name" value="Divalent-metal-dependent TIM barrel enzymes"/>
    <property type="match status" value="1"/>
</dbReference>
<name>A0A645G6E3_9ZZZZ</name>
<evidence type="ECO:0000313" key="2">
    <source>
        <dbReference type="EMBL" id="MPN22225.1"/>
    </source>
</evidence>
<gene>
    <name evidence="2" type="ORF">SDC9_169608</name>
</gene>
<dbReference type="SUPFAM" id="SSF51658">
    <property type="entry name" value="Xylose isomerase-like"/>
    <property type="match status" value="1"/>
</dbReference>
<dbReference type="InterPro" id="IPR050312">
    <property type="entry name" value="IolE/XylAMocC-like"/>
</dbReference>
<sequence length="209" mass="24020">MTVNSVHVMSMIMEPCLFDLLPRRRQDFLKLFRNTLRCVRGLGSDIYTFHGVPRNMADPRYYDHLAGCYDELYELSGEAGVRLAQENVAYLASGDPAFLREMKSRMKQRMLHTFDIKQAIRARVNPYDFLEVLGEDLINVHLNDHNATDNCLLPGRGTFDFTAFFRHLQAMGYAGNGILELYRQNFKDEADLMAGSRILTDAAEAIWKK</sequence>
<proteinExistence type="predicted"/>
<accession>A0A645G6E3</accession>
<dbReference type="EMBL" id="VSSQ01070422">
    <property type="protein sequence ID" value="MPN22225.1"/>
    <property type="molecule type" value="Genomic_DNA"/>
</dbReference>
<dbReference type="InterPro" id="IPR036237">
    <property type="entry name" value="Xyl_isomerase-like_sf"/>
</dbReference>
<evidence type="ECO:0000259" key="1">
    <source>
        <dbReference type="Pfam" id="PF01261"/>
    </source>
</evidence>